<evidence type="ECO:0000256" key="2">
    <source>
        <dbReference type="SAM" id="Phobius"/>
    </source>
</evidence>
<sequence length="330" mass="37199">MAVRWQMRQIPNPLCSLPGASVSSVYFTFSLISPSLASYCFFLLRQAKDRRRLRCLLLYSCLPQQSTTHNWLHGMLRDGTDRLALSDPCPSSDSPNFETWMQIDYQILSWIQARISTEVLQMIIQLGRSLLAKEAWDAIHTFYQNQLAAQTLFLQEEVAKRIIAQRNPFLRLLELHSLLLIEEATLLHEAANRDTQPMISPRGRWSSRRGGRRNVRGNRGRSYGGSCHFGFSITFGRGSEFSGGYFSSNHGVVSSRALPPLFPTLSTPVTCSFISCQWCQQPNLQACDCPLLPIQPMTASTSTHQSLVLLLLPLISIGILPQDIKTKNIL</sequence>
<dbReference type="EMBL" id="BPVZ01000123">
    <property type="protein sequence ID" value="GKV37562.1"/>
    <property type="molecule type" value="Genomic_DNA"/>
</dbReference>
<comment type="caution">
    <text evidence="3">The sequence shown here is derived from an EMBL/GenBank/DDBJ whole genome shotgun (WGS) entry which is preliminary data.</text>
</comment>
<evidence type="ECO:0000256" key="1">
    <source>
        <dbReference type="SAM" id="MobiDB-lite"/>
    </source>
</evidence>
<keyword evidence="2" id="KW-0472">Membrane</keyword>
<accession>A0AAV5LK60</accession>
<protein>
    <submittedName>
        <fullName evidence="3">Uncharacterized protein</fullName>
    </submittedName>
</protein>
<reference evidence="3 4" key="1">
    <citation type="journal article" date="2021" name="Commun. Biol.">
        <title>The genome of Shorea leprosula (Dipterocarpaceae) highlights the ecological relevance of drought in aseasonal tropical rainforests.</title>
        <authorList>
            <person name="Ng K.K.S."/>
            <person name="Kobayashi M.J."/>
            <person name="Fawcett J.A."/>
            <person name="Hatakeyama M."/>
            <person name="Paape T."/>
            <person name="Ng C.H."/>
            <person name="Ang C.C."/>
            <person name="Tnah L.H."/>
            <person name="Lee C.T."/>
            <person name="Nishiyama T."/>
            <person name="Sese J."/>
            <person name="O'Brien M.J."/>
            <person name="Copetti D."/>
            <person name="Mohd Noor M.I."/>
            <person name="Ong R.C."/>
            <person name="Putra M."/>
            <person name="Sireger I.Z."/>
            <person name="Indrioko S."/>
            <person name="Kosugi Y."/>
            <person name="Izuno A."/>
            <person name="Isagi Y."/>
            <person name="Lee S.L."/>
            <person name="Shimizu K.K."/>
        </authorList>
    </citation>
    <scope>NUCLEOTIDE SEQUENCE [LARGE SCALE GENOMIC DNA]</scope>
    <source>
        <strain evidence="3">214</strain>
    </source>
</reference>
<feature type="compositionally biased region" description="Basic residues" evidence="1">
    <location>
        <begin position="205"/>
        <end position="217"/>
    </location>
</feature>
<evidence type="ECO:0000313" key="3">
    <source>
        <dbReference type="EMBL" id="GKV37562.1"/>
    </source>
</evidence>
<gene>
    <name evidence="3" type="ORF">SLEP1_g45582</name>
</gene>
<keyword evidence="2" id="KW-0812">Transmembrane</keyword>
<keyword evidence="4" id="KW-1185">Reference proteome</keyword>
<feature type="transmembrane region" description="Helical" evidence="2">
    <location>
        <begin position="20"/>
        <end position="44"/>
    </location>
</feature>
<dbReference type="PANTHER" id="PTHR47481">
    <property type="match status" value="1"/>
</dbReference>
<dbReference type="PANTHER" id="PTHR47481:SF41">
    <property type="entry name" value="COPIA-LIKE POLYPROTEIN_RETROTRANSPOSON"/>
    <property type="match status" value="1"/>
</dbReference>
<proteinExistence type="predicted"/>
<feature type="region of interest" description="Disordered" evidence="1">
    <location>
        <begin position="198"/>
        <end position="217"/>
    </location>
</feature>
<dbReference type="Proteomes" id="UP001054252">
    <property type="component" value="Unassembled WGS sequence"/>
</dbReference>
<name>A0AAV5LK60_9ROSI</name>
<dbReference type="AlphaFoldDB" id="A0AAV5LK60"/>
<organism evidence="3 4">
    <name type="scientific">Rubroshorea leprosula</name>
    <dbReference type="NCBI Taxonomy" id="152421"/>
    <lineage>
        <taxon>Eukaryota</taxon>
        <taxon>Viridiplantae</taxon>
        <taxon>Streptophyta</taxon>
        <taxon>Embryophyta</taxon>
        <taxon>Tracheophyta</taxon>
        <taxon>Spermatophyta</taxon>
        <taxon>Magnoliopsida</taxon>
        <taxon>eudicotyledons</taxon>
        <taxon>Gunneridae</taxon>
        <taxon>Pentapetalae</taxon>
        <taxon>rosids</taxon>
        <taxon>malvids</taxon>
        <taxon>Malvales</taxon>
        <taxon>Dipterocarpaceae</taxon>
        <taxon>Rubroshorea</taxon>
    </lineage>
</organism>
<keyword evidence="2" id="KW-1133">Transmembrane helix</keyword>
<evidence type="ECO:0000313" key="4">
    <source>
        <dbReference type="Proteomes" id="UP001054252"/>
    </source>
</evidence>